<comment type="caution">
    <text evidence="1">The sequence shown here is derived from an EMBL/GenBank/DDBJ whole genome shotgun (WGS) entry which is preliminary data.</text>
</comment>
<dbReference type="AlphaFoldDB" id="A0A533QAT8"/>
<evidence type="ECO:0000313" key="2">
    <source>
        <dbReference type="Proteomes" id="UP000319783"/>
    </source>
</evidence>
<accession>A0A533QAT8</accession>
<dbReference type="EMBL" id="SULG01000047">
    <property type="protein sequence ID" value="TLD41469.1"/>
    <property type="molecule type" value="Genomic_DNA"/>
</dbReference>
<dbReference type="Proteomes" id="UP000319783">
    <property type="component" value="Unassembled WGS sequence"/>
</dbReference>
<reference evidence="1 2" key="1">
    <citation type="submission" date="2019-04" db="EMBL/GenBank/DDBJ databases">
        <title>Genome of a novel bacterium Candidatus Jettenia ecosi reconstructed from metagenome of an anammox bioreactor.</title>
        <authorList>
            <person name="Mardanov A.V."/>
            <person name="Beletsky A.V."/>
            <person name="Ravin N.V."/>
            <person name="Botchkova E.A."/>
            <person name="Litti Y.V."/>
            <person name="Nozhevnikova A.N."/>
        </authorList>
    </citation>
    <scope>NUCLEOTIDE SEQUENCE [LARGE SCALE GENOMIC DNA]</scope>
    <source>
        <strain evidence="1">J2</strain>
    </source>
</reference>
<name>A0A533QAT8_9BACT</name>
<organism evidence="1 2">
    <name type="scientific">Candidatus Jettenia ecosi</name>
    <dbReference type="NCBI Taxonomy" id="2494326"/>
    <lineage>
        <taxon>Bacteria</taxon>
        <taxon>Pseudomonadati</taxon>
        <taxon>Planctomycetota</taxon>
        <taxon>Candidatus Brocadiia</taxon>
        <taxon>Candidatus Brocadiales</taxon>
        <taxon>Candidatus Brocadiaceae</taxon>
        <taxon>Candidatus Jettenia</taxon>
    </lineage>
</organism>
<evidence type="ECO:0000313" key="1">
    <source>
        <dbReference type="EMBL" id="TLD41469.1"/>
    </source>
</evidence>
<proteinExistence type="predicted"/>
<sequence length="46" mass="5316">MKIGKEKNKQGNEYGTIQREMSIPRVTIVIFHEVKNLSGFLKVLKI</sequence>
<protein>
    <submittedName>
        <fullName evidence="1">Uncharacterized protein</fullName>
    </submittedName>
</protein>
<gene>
    <name evidence="1" type="ORF">JETT_2265</name>
</gene>